<dbReference type="AlphaFoldDB" id="A0AAN7CKZ6"/>
<feature type="transmembrane region" description="Helical" evidence="1">
    <location>
        <begin position="54"/>
        <end position="75"/>
    </location>
</feature>
<dbReference type="Proteomes" id="UP001303647">
    <property type="component" value="Unassembled WGS sequence"/>
</dbReference>
<feature type="transmembrane region" description="Helical" evidence="1">
    <location>
        <begin position="81"/>
        <end position="102"/>
    </location>
</feature>
<keyword evidence="1" id="KW-0812">Transmembrane</keyword>
<reference evidence="2" key="1">
    <citation type="journal article" date="2023" name="Mol. Phylogenet. Evol.">
        <title>Genome-scale phylogeny and comparative genomics of the fungal order Sordariales.</title>
        <authorList>
            <person name="Hensen N."/>
            <person name="Bonometti L."/>
            <person name="Westerberg I."/>
            <person name="Brannstrom I.O."/>
            <person name="Guillou S."/>
            <person name="Cros-Aarteil S."/>
            <person name="Calhoun S."/>
            <person name="Haridas S."/>
            <person name="Kuo A."/>
            <person name="Mondo S."/>
            <person name="Pangilinan J."/>
            <person name="Riley R."/>
            <person name="LaButti K."/>
            <person name="Andreopoulos B."/>
            <person name="Lipzen A."/>
            <person name="Chen C."/>
            <person name="Yan M."/>
            <person name="Daum C."/>
            <person name="Ng V."/>
            <person name="Clum A."/>
            <person name="Steindorff A."/>
            <person name="Ohm R.A."/>
            <person name="Martin F."/>
            <person name="Silar P."/>
            <person name="Natvig D.O."/>
            <person name="Lalanne C."/>
            <person name="Gautier V."/>
            <person name="Ament-Velasquez S.L."/>
            <person name="Kruys A."/>
            <person name="Hutchinson M.I."/>
            <person name="Powell A.J."/>
            <person name="Barry K."/>
            <person name="Miller A.N."/>
            <person name="Grigoriev I.V."/>
            <person name="Debuchy R."/>
            <person name="Gladieux P."/>
            <person name="Hiltunen Thoren M."/>
            <person name="Johannesson H."/>
        </authorList>
    </citation>
    <scope>NUCLEOTIDE SEQUENCE</scope>
    <source>
        <strain evidence="2">CBS 359.72</strain>
    </source>
</reference>
<gene>
    <name evidence="2" type="ORF">C7999DRAFT_36470</name>
</gene>
<keyword evidence="1" id="KW-1133">Transmembrane helix</keyword>
<feature type="transmembrane region" description="Helical" evidence="1">
    <location>
        <begin position="6"/>
        <end position="33"/>
    </location>
</feature>
<feature type="transmembrane region" description="Helical" evidence="1">
    <location>
        <begin position="161"/>
        <end position="180"/>
    </location>
</feature>
<sequence length="347" mass="37767">MSSPLYIFRALSVFGVCALWGLIAVNGTLGLMLKTTYYGVYPTGTAHNFTWTGIWPLDFMLGQVVCFFYSMFALAELPDDGPFLLGADLLIALIVFSVMTLAEDRRNRKTGALRVPVWWQSLWNMFGAACVLPVYLSYYVSERGRTKPQRIPAAQAQALPFSAIWALVINLPTLLPGLLLSTPYRIQAGVAIWLLGPYTLGPVQDLIASFLVPNFPSGFKNPTKAAYTILGVISGVVHVAVVLAAVLDTETSVARVFLPQHSRLVPGTRSALIEGAMLFTQYDYIGITLTTLSAGFFMLPAMSLTNGFRKMVALTALFGPGAGMAWLLCKKENALEGKEDGVSFKSN</sequence>
<reference evidence="2" key="2">
    <citation type="submission" date="2023-05" db="EMBL/GenBank/DDBJ databases">
        <authorList>
            <consortium name="Lawrence Berkeley National Laboratory"/>
            <person name="Steindorff A."/>
            <person name="Hensen N."/>
            <person name="Bonometti L."/>
            <person name="Westerberg I."/>
            <person name="Brannstrom I.O."/>
            <person name="Guillou S."/>
            <person name="Cros-Aarteil S."/>
            <person name="Calhoun S."/>
            <person name="Haridas S."/>
            <person name="Kuo A."/>
            <person name="Mondo S."/>
            <person name="Pangilinan J."/>
            <person name="Riley R."/>
            <person name="Labutti K."/>
            <person name="Andreopoulos B."/>
            <person name="Lipzen A."/>
            <person name="Chen C."/>
            <person name="Yanf M."/>
            <person name="Daum C."/>
            <person name="Ng V."/>
            <person name="Clum A."/>
            <person name="Ohm R."/>
            <person name="Martin F."/>
            <person name="Silar P."/>
            <person name="Natvig D."/>
            <person name="Lalanne C."/>
            <person name="Gautier V."/>
            <person name="Ament-Velasquez S.L."/>
            <person name="Kruys A."/>
            <person name="Hutchinson M.I."/>
            <person name="Powell A.J."/>
            <person name="Barry K."/>
            <person name="Miller A.N."/>
            <person name="Grigoriev I.V."/>
            <person name="Debuchy R."/>
            <person name="Gladieux P."/>
            <person name="Thoren M.H."/>
            <person name="Johannesson H."/>
        </authorList>
    </citation>
    <scope>NUCLEOTIDE SEQUENCE</scope>
    <source>
        <strain evidence="2">CBS 359.72</strain>
    </source>
</reference>
<name>A0AAN7CKZ6_9PEZI</name>
<comment type="caution">
    <text evidence="2">The sequence shown here is derived from an EMBL/GenBank/DDBJ whole genome shotgun (WGS) entry which is preliminary data.</text>
</comment>
<evidence type="ECO:0000313" key="3">
    <source>
        <dbReference type="Proteomes" id="UP001303647"/>
    </source>
</evidence>
<protein>
    <submittedName>
        <fullName evidence="2">Uncharacterized protein</fullName>
    </submittedName>
</protein>
<feature type="transmembrane region" description="Helical" evidence="1">
    <location>
        <begin position="192"/>
        <end position="213"/>
    </location>
</feature>
<dbReference type="EMBL" id="MU857850">
    <property type="protein sequence ID" value="KAK4243207.1"/>
    <property type="molecule type" value="Genomic_DNA"/>
</dbReference>
<proteinExistence type="predicted"/>
<feature type="transmembrane region" description="Helical" evidence="1">
    <location>
        <begin position="225"/>
        <end position="247"/>
    </location>
</feature>
<organism evidence="2 3">
    <name type="scientific">Corynascus novoguineensis</name>
    <dbReference type="NCBI Taxonomy" id="1126955"/>
    <lineage>
        <taxon>Eukaryota</taxon>
        <taxon>Fungi</taxon>
        <taxon>Dikarya</taxon>
        <taxon>Ascomycota</taxon>
        <taxon>Pezizomycotina</taxon>
        <taxon>Sordariomycetes</taxon>
        <taxon>Sordariomycetidae</taxon>
        <taxon>Sordariales</taxon>
        <taxon>Chaetomiaceae</taxon>
        <taxon>Corynascus</taxon>
    </lineage>
</organism>
<keyword evidence="1" id="KW-0472">Membrane</keyword>
<evidence type="ECO:0000256" key="1">
    <source>
        <dbReference type="SAM" id="Phobius"/>
    </source>
</evidence>
<feature type="transmembrane region" description="Helical" evidence="1">
    <location>
        <begin position="122"/>
        <end position="141"/>
    </location>
</feature>
<evidence type="ECO:0000313" key="2">
    <source>
        <dbReference type="EMBL" id="KAK4243207.1"/>
    </source>
</evidence>
<feature type="transmembrane region" description="Helical" evidence="1">
    <location>
        <begin position="284"/>
        <end position="305"/>
    </location>
</feature>
<keyword evidence="3" id="KW-1185">Reference proteome</keyword>
<accession>A0AAN7CKZ6</accession>